<dbReference type="Pfam" id="PF16859">
    <property type="entry name" value="TetR_C_11"/>
    <property type="match status" value="1"/>
</dbReference>
<feature type="domain" description="HTH tetR-type" evidence="6">
    <location>
        <begin position="28"/>
        <end position="86"/>
    </location>
</feature>
<dbReference type="InterPro" id="IPR011075">
    <property type="entry name" value="TetR_C"/>
</dbReference>
<sequence length="212" mass="23351">MDDDTAGATAGRAGPAGDPRRPGRPRTEGLDERILQAALHLVDRDEPVTVRAVVALSGVSRTALYRRWPSMTDLVAAALDHGRTAAQIPVDGDIRQNIVDALFGDPRTTHGTTYSERRFRRRLVLGLENRVVQKASWRSHVERRRAGTVAVLQAAVDRGVLRADTDIEAAIDLINGVFYYQYVVRGCMFDDPAALARCREAFEIAWRGMAAS</sequence>
<evidence type="ECO:0000256" key="5">
    <source>
        <dbReference type="SAM" id="MobiDB-lite"/>
    </source>
</evidence>
<feature type="compositionally biased region" description="Basic and acidic residues" evidence="5">
    <location>
        <begin position="18"/>
        <end position="27"/>
    </location>
</feature>
<comment type="caution">
    <text evidence="7">The sequence shown here is derived from an EMBL/GenBank/DDBJ whole genome shotgun (WGS) entry which is preliminary data.</text>
</comment>
<dbReference type="RefSeq" id="WP_311345073.1">
    <property type="nucleotide sequence ID" value="NZ_JAVREI010000005.1"/>
</dbReference>
<dbReference type="InterPro" id="IPR036271">
    <property type="entry name" value="Tet_transcr_reg_TetR-rel_C_sf"/>
</dbReference>
<keyword evidence="3" id="KW-0804">Transcription</keyword>
<feature type="DNA-binding region" description="H-T-H motif" evidence="4">
    <location>
        <begin position="49"/>
        <end position="68"/>
    </location>
</feature>
<dbReference type="Proteomes" id="UP001183222">
    <property type="component" value="Unassembled WGS sequence"/>
</dbReference>
<feature type="compositionally biased region" description="Low complexity" evidence="5">
    <location>
        <begin position="1"/>
        <end position="17"/>
    </location>
</feature>
<name>A0ABU2K7V4_9ACTN</name>
<protein>
    <submittedName>
        <fullName evidence="7">TetR/AcrR family transcriptional regulator</fullName>
    </submittedName>
</protein>
<dbReference type="InterPro" id="IPR001647">
    <property type="entry name" value="HTH_TetR"/>
</dbReference>
<gene>
    <name evidence="7" type="ORF">RM425_10145</name>
</gene>
<dbReference type="SUPFAM" id="SSF46689">
    <property type="entry name" value="Homeodomain-like"/>
    <property type="match status" value="1"/>
</dbReference>
<evidence type="ECO:0000313" key="8">
    <source>
        <dbReference type="Proteomes" id="UP001183222"/>
    </source>
</evidence>
<accession>A0ABU2K7V4</accession>
<dbReference type="SUPFAM" id="SSF48498">
    <property type="entry name" value="Tetracyclin repressor-like, C-terminal domain"/>
    <property type="match status" value="1"/>
</dbReference>
<dbReference type="PANTHER" id="PTHR30055:SF148">
    <property type="entry name" value="TETR-FAMILY TRANSCRIPTIONAL REGULATOR"/>
    <property type="match status" value="1"/>
</dbReference>
<evidence type="ECO:0000256" key="4">
    <source>
        <dbReference type="PROSITE-ProRule" id="PRU00335"/>
    </source>
</evidence>
<dbReference type="EMBL" id="JAVREI010000005">
    <property type="protein sequence ID" value="MDT0276259.1"/>
    <property type="molecule type" value="Genomic_DNA"/>
</dbReference>
<evidence type="ECO:0000259" key="6">
    <source>
        <dbReference type="PROSITE" id="PS50977"/>
    </source>
</evidence>
<dbReference type="Gene3D" id="1.10.357.10">
    <property type="entry name" value="Tetracycline Repressor, domain 2"/>
    <property type="match status" value="1"/>
</dbReference>
<dbReference type="Pfam" id="PF00440">
    <property type="entry name" value="TetR_N"/>
    <property type="match status" value="1"/>
</dbReference>
<evidence type="ECO:0000256" key="3">
    <source>
        <dbReference type="ARBA" id="ARBA00023163"/>
    </source>
</evidence>
<dbReference type="PANTHER" id="PTHR30055">
    <property type="entry name" value="HTH-TYPE TRANSCRIPTIONAL REGULATOR RUTR"/>
    <property type="match status" value="1"/>
</dbReference>
<dbReference type="Gene3D" id="1.10.10.60">
    <property type="entry name" value="Homeodomain-like"/>
    <property type="match status" value="1"/>
</dbReference>
<reference evidence="8" key="1">
    <citation type="submission" date="2023-07" db="EMBL/GenBank/DDBJ databases">
        <title>30 novel species of actinomycetes from the DSMZ collection.</title>
        <authorList>
            <person name="Nouioui I."/>
        </authorList>
    </citation>
    <scope>NUCLEOTIDE SEQUENCE [LARGE SCALE GENOMIC DNA]</scope>
    <source>
        <strain evidence="8">DSM 46792</strain>
    </source>
</reference>
<feature type="region of interest" description="Disordered" evidence="5">
    <location>
        <begin position="1"/>
        <end position="27"/>
    </location>
</feature>
<keyword evidence="8" id="KW-1185">Reference proteome</keyword>
<evidence type="ECO:0000256" key="2">
    <source>
        <dbReference type="ARBA" id="ARBA00023125"/>
    </source>
</evidence>
<proteinExistence type="predicted"/>
<dbReference type="InterPro" id="IPR009057">
    <property type="entry name" value="Homeodomain-like_sf"/>
</dbReference>
<evidence type="ECO:0000256" key="1">
    <source>
        <dbReference type="ARBA" id="ARBA00023015"/>
    </source>
</evidence>
<dbReference type="InterPro" id="IPR050109">
    <property type="entry name" value="HTH-type_TetR-like_transc_reg"/>
</dbReference>
<organism evidence="7 8">
    <name type="scientific">Blastococcus goldschmidtiae</name>
    <dbReference type="NCBI Taxonomy" id="3075546"/>
    <lineage>
        <taxon>Bacteria</taxon>
        <taxon>Bacillati</taxon>
        <taxon>Actinomycetota</taxon>
        <taxon>Actinomycetes</taxon>
        <taxon>Geodermatophilales</taxon>
        <taxon>Geodermatophilaceae</taxon>
        <taxon>Blastococcus</taxon>
    </lineage>
</organism>
<dbReference type="PROSITE" id="PS50977">
    <property type="entry name" value="HTH_TETR_2"/>
    <property type="match status" value="1"/>
</dbReference>
<keyword evidence="1" id="KW-0805">Transcription regulation</keyword>
<keyword evidence="2 4" id="KW-0238">DNA-binding</keyword>
<evidence type="ECO:0000313" key="7">
    <source>
        <dbReference type="EMBL" id="MDT0276259.1"/>
    </source>
</evidence>